<dbReference type="GO" id="GO:0006355">
    <property type="term" value="P:regulation of DNA-templated transcription"/>
    <property type="evidence" value="ECO:0007669"/>
    <property type="project" value="InterPro"/>
</dbReference>
<dbReference type="Pfam" id="PF03704">
    <property type="entry name" value="BTAD"/>
    <property type="match status" value="1"/>
</dbReference>
<dbReference type="AlphaFoldDB" id="A0A645A117"/>
<evidence type="ECO:0000256" key="2">
    <source>
        <dbReference type="ARBA" id="ARBA00023125"/>
    </source>
</evidence>
<evidence type="ECO:0000313" key="5">
    <source>
        <dbReference type="EMBL" id="MPM46879.1"/>
    </source>
</evidence>
<dbReference type="GO" id="GO:0000160">
    <property type="term" value="P:phosphorelay signal transduction system"/>
    <property type="evidence" value="ECO:0007669"/>
    <property type="project" value="InterPro"/>
</dbReference>
<evidence type="ECO:0000259" key="4">
    <source>
        <dbReference type="SMART" id="SM01043"/>
    </source>
</evidence>
<dbReference type="PROSITE" id="PS50005">
    <property type="entry name" value="TPR"/>
    <property type="match status" value="1"/>
</dbReference>
<dbReference type="InterPro" id="IPR019734">
    <property type="entry name" value="TPR_rpt"/>
</dbReference>
<dbReference type="InterPro" id="IPR011990">
    <property type="entry name" value="TPR-like_helical_dom_sf"/>
</dbReference>
<protein>
    <recommendedName>
        <fullName evidence="6">Bacterial transcriptional activator domain-containing protein</fullName>
    </recommendedName>
</protein>
<dbReference type="SUPFAM" id="SSF55073">
    <property type="entry name" value="Nucleotide cyclase"/>
    <property type="match status" value="1"/>
</dbReference>
<dbReference type="InterPro" id="IPR036388">
    <property type="entry name" value="WH-like_DNA-bd_sf"/>
</dbReference>
<evidence type="ECO:0000256" key="1">
    <source>
        <dbReference type="ARBA" id="ARBA00005820"/>
    </source>
</evidence>
<dbReference type="SMART" id="SM01043">
    <property type="entry name" value="BTAD"/>
    <property type="match status" value="1"/>
</dbReference>
<dbReference type="SUPFAM" id="SSF46894">
    <property type="entry name" value="C-terminal effector domain of the bipartite response regulators"/>
    <property type="match status" value="1"/>
</dbReference>
<name>A0A645A117_9ZZZZ</name>
<dbReference type="InterPro" id="IPR005158">
    <property type="entry name" value="BTAD"/>
</dbReference>
<reference evidence="5" key="1">
    <citation type="submission" date="2019-08" db="EMBL/GenBank/DDBJ databases">
        <authorList>
            <person name="Kucharzyk K."/>
            <person name="Murdoch R.W."/>
            <person name="Higgins S."/>
            <person name="Loffler F."/>
        </authorList>
    </citation>
    <scope>NUCLEOTIDE SEQUENCE</scope>
</reference>
<accession>A0A645A117</accession>
<feature type="domain" description="Bacterial transcriptional activator" evidence="4">
    <location>
        <begin position="116"/>
        <end position="259"/>
    </location>
</feature>
<gene>
    <name evidence="5" type="ORF">SDC9_93586</name>
</gene>
<keyword evidence="2" id="KW-0238">DNA-binding</keyword>
<dbReference type="SUPFAM" id="SSF48452">
    <property type="entry name" value="TPR-like"/>
    <property type="match status" value="1"/>
</dbReference>
<organism evidence="5">
    <name type="scientific">bioreactor metagenome</name>
    <dbReference type="NCBI Taxonomy" id="1076179"/>
    <lineage>
        <taxon>unclassified sequences</taxon>
        <taxon>metagenomes</taxon>
        <taxon>ecological metagenomes</taxon>
    </lineage>
</organism>
<proteinExistence type="inferred from homology"/>
<dbReference type="Gene3D" id="1.10.10.10">
    <property type="entry name" value="Winged helix-like DNA-binding domain superfamily/Winged helix DNA-binding domain"/>
    <property type="match status" value="1"/>
</dbReference>
<dbReference type="Gene3D" id="1.25.40.10">
    <property type="entry name" value="Tetratricopeptide repeat domain"/>
    <property type="match status" value="1"/>
</dbReference>
<dbReference type="SMART" id="SM00862">
    <property type="entry name" value="Trans_reg_C"/>
    <property type="match status" value="1"/>
</dbReference>
<evidence type="ECO:0008006" key="6">
    <source>
        <dbReference type="Google" id="ProtNLM"/>
    </source>
</evidence>
<dbReference type="InterPro" id="IPR051677">
    <property type="entry name" value="AfsR-DnrI-RedD_regulator"/>
</dbReference>
<sequence>MKKEITVTPMKTISVTLLGGFSLELDGVLLTDEANRSQKLWSVLAYLIVHRNRSIPQSEFIDVFWPENDSDNPANALKTLLYRIRAMLEPLFGAEIQPILSQRGSYSWNRNIACKVDVDRFEALTAQGEVKSHARDERADYYAQAIALYRDDLLPKLADQIWLVSLSTHYHTRYIKAVKELSALLCSTGEYQRIVEMCARASQLDPLDEELHILLVRSYLRLGNNAAALSQYEQATELLYRNLGVRPSDELRQVYTEIMAVEQCLETDLEVIQKELKETAQRPGAFVCEYGFFREVYRLEVRRARRSGTSIHIGLITISLPDGGLPSPKVLSTTMDQLSEVLTGCLRRGDVVSKYSAAQYVVLLPSANFEDSNMVMERIISAFYRQHRRNFLKLSAKIRELEPE</sequence>
<dbReference type="InterPro" id="IPR029787">
    <property type="entry name" value="Nucleotide_cyclase"/>
</dbReference>
<dbReference type="InterPro" id="IPR016032">
    <property type="entry name" value="Sig_transdc_resp-reg_C-effctor"/>
</dbReference>
<feature type="domain" description="OmpR/PhoB-type" evidence="3">
    <location>
        <begin position="32"/>
        <end position="108"/>
    </location>
</feature>
<comment type="similarity">
    <text evidence="1">Belongs to the AfsR/DnrI/RedD regulatory family.</text>
</comment>
<dbReference type="EMBL" id="VSSQ01011456">
    <property type="protein sequence ID" value="MPM46879.1"/>
    <property type="molecule type" value="Genomic_DNA"/>
</dbReference>
<comment type="caution">
    <text evidence="5">The sequence shown here is derived from an EMBL/GenBank/DDBJ whole genome shotgun (WGS) entry which is preliminary data.</text>
</comment>
<evidence type="ECO:0000259" key="3">
    <source>
        <dbReference type="SMART" id="SM00862"/>
    </source>
</evidence>
<dbReference type="PANTHER" id="PTHR35807">
    <property type="entry name" value="TRANSCRIPTIONAL REGULATOR REDD-RELATED"/>
    <property type="match status" value="1"/>
</dbReference>
<dbReference type="GO" id="GO:0003677">
    <property type="term" value="F:DNA binding"/>
    <property type="evidence" value="ECO:0007669"/>
    <property type="project" value="UniProtKB-KW"/>
</dbReference>
<dbReference type="InterPro" id="IPR001867">
    <property type="entry name" value="OmpR/PhoB-type_DNA-bd"/>
</dbReference>